<organism evidence="2 3">
    <name type="scientific">Sulfitobacter porphyrae</name>
    <dbReference type="NCBI Taxonomy" id="1246864"/>
    <lineage>
        <taxon>Bacteria</taxon>
        <taxon>Pseudomonadati</taxon>
        <taxon>Pseudomonadota</taxon>
        <taxon>Alphaproteobacteria</taxon>
        <taxon>Rhodobacterales</taxon>
        <taxon>Roseobacteraceae</taxon>
        <taxon>Sulfitobacter</taxon>
    </lineage>
</organism>
<evidence type="ECO:0000313" key="2">
    <source>
        <dbReference type="EMBL" id="MFC6762515.1"/>
    </source>
</evidence>
<evidence type="ECO:0000259" key="1">
    <source>
        <dbReference type="Pfam" id="PF08402"/>
    </source>
</evidence>
<dbReference type="EMBL" id="JBHSWG010000004">
    <property type="protein sequence ID" value="MFC6762515.1"/>
    <property type="molecule type" value="Genomic_DNA"/>
</dbReference>
<dbReference type="SUPFAM" id="SSF50331">
    <property type="entry name" value="MOP-like"/>
    <property type="match status" value="1"/>
</dbReference>
<reference evidence="3" key="1">
    <citation type="journal article" date="2019" name="Int. J. Syst. Evol. Microbiol.">
        <title>The Global Catalogue of Microorganisms (GCM) 10K type strain sequencing project: providing services to taxonomists for standard genome sequencing and annotation.</title>
        <authorList>
            <consortium name="The Broad Institute Genomics Platform"/>
            <consortium name="The Broad Institute Genome Sequencing Center for Infectious Disease"/>
            <person name="Wu L."/>
            <person name="Ma J."/>
        </authorList>
    </citation>
    <scope>NUCLEOTIDE SEQUENCE [LARGE SCALE GENOMIC DNA]</scope>
    <source>
        <strain evidence="3">CCUG 66188</strain>
    </source>
</reference>
<dbReference type="Pfam" id="PF08402">
    <property type="entry name" value="TOBE_2"/>
    <property type="match status" value="1"/>
</dbReference>
<name>A0ABW2B9T3_9RHOB</name>
<dbReference type="InterPro" id="IPR008995">
    <property type="entry name" value="Mo/tungstate-bd_C_term_dom"/>
</dbReference>
<keyword evidence="3" id="KW-1185">Reference proteome</keyword>
<dbReference type="Proteomes" id="UP001596353">
    <property type="component" value="Unassembled WGS sequence"/>
</dbReference>
<dbReference type="InterPro" id="IPR013611">
    <property type="entry name" value="Transp-assoc_OB_typ2"/>
</dbReference>
<sequence length="85" mass="8894">MIRPEQVVVGATAEKAITLDGRIEALVFSGTDTHVSLRLQNGSTLSLRAPNTSHAATLLTEGQSVTVSLPIDALRVLPEETADAA</sequence>
<protein>
    <submittedName>
        <fullName evidence="2">TOBE domain-containing protein</fullName>
    </submittedName>
</protein>
<evidence type="ECO:0000313" key="3">
    <source>
        <dbReference type="Proteomes" id="UP001596353"/>
    </source>
</evidence>
<comment type="caution">
    <text evidence="2">The sequence shown here is derived from an EMBL/GenBank/DDBJ whole genome shotgun (WGS) entry which is preliminary data.</text>
</comment>
<feature type="domain" description="Transport-associated OB type 2" evidence="1">
    <location>
        <begin position="1"/>
        <end position="77"/>
    </location>
</feature>
<gene>
    <name evidence="2" type="ORF">ACFQFQ_27955</name>
</gene>
<accession>A0ABW2B9T3</accession>
<proteinExistence type="predicted"/>